<evidence type="ECO:0000256" key="9">
    <source>
        <dbReference type="ARBA" id="ARBA00022975"/>
    </source>
</evidence>
<comment type="subunit">
    <text evidence="4">Homodimer.</text>
</comment>
<evidence type="ECO:0000256" key="5">
    <source>
        <dbReference type="ARBA" id="ARBA00011971"/>
    </source>
</evidence>
<evidence type="ECO:0000313" key="13">
    <source>
        <dbReference type="EMBL" id="KAF6224829.1"/>
    </source>
</evidence>
<gene>
    <name evidence="13" type="ORF">HO133_010023</name>
</gene>
<reference evidence="13 14" key="1">
    <citation type="journal article" date="2020" name="Genomics">
        <title>Complete, high-quality genomes from long-read metagenomic sequencing of two wolf lichen thalli reveals enigmatic genome architecture.</title>
        <authorList>
            <person name="McKenzie S.K."/>
            <person name="Walston R.F."/>
            <person name="Allen J.L."/>
        </authorList>
    </citation>
    <scope>NUCLEOTIDE SEQUENCE [LARGE SCALE GENOMIC DNA]</scope>
    <source>
        <strain evidence="13">WasteWater1</strain>
    </source>
</reference>
<dbReference type="HAMAP" id="MF_01208">
    <property type="entry name" value="PyrE"/>
    <property type="match status" value="1"/>
</dbReference>
<protein>
    <recommendedName>
        <fullName evidence="6">Orotate phosphoribosyltransferase</fullName>
        <ecNumber evidence="5">2.4.2.10</ecNumber>
    </recommendedName>
</protein>
<comment type="similarity">
    <text evidence="3">Belongs to the purine/pyrimidine phosphoribosyltransferase family. PyrE subfamily.</text>
</comment>
<comment type="catalytic activity">
    <reaction evidence="10">
        <text>orotidine 5'-phosphate + diphosphate = orotate + 5-phospho-alpha-D-ribose 1-diphosphate</text>
        <dbReference type="Rhea" id="RHEA:10380"/>
        <dbReference type="ChEBI" id="CHEBI:30839"/>
        <dbReference type="ChEBI" id="CHEBI:33019"/>
        <dbReference type="ChEBI" id="CHEBI:57538"/>
        <dbReference type="ChEBI" id="CHEBI:58017"/>
        <dbReference type="EC" id="2.4.2.10"/>
    </reaction>
</comment>
<dbReference type="Pfam" id="PF00156">
    <property type="entry name" value="Pribosyltran"/>
    <property type="match status" value="1"/>
</dbReference>
<dbReference type="AlphaFoldDB" id="A0A8H6CKB0"/>
<dbReference type="GO" id="GO:0005737">
    <property type="term" value="C:cytoplasm"/>
    <property type="evidence" value="ECO:0007669"/>
    <property type="project" value="TreeGrafter"/>
</dbReference>
<evidence type="ECO:0000256" key="6">
    <source>
        <dbReference type="ARBA" id="ARBA00014769"/>
    </source>
</evidence>
<comment type="pathway">
    <text evidence="2">Pyrimidine metabolism; UMP biosynthesis via de novo pathway; UMP from orotate: step 1/2.</text>
</comment>
<dbReference type="GO" id="GO:0046132">
    <property type="term" value="P:pyrimidine ribonucleoside biosynthetic process"/>
    <property type="evidence" value="ECO:0007669"/>
    <property type="project" value="TreeGrafter"/>
</dbReference>
<keyword evidence="8" id="KW-0808">Transferase</keyword>
<dbReference type="UniPathway" id="UPA00070">
    <property type="reaction ID" value="UER00119"/>
</dbReference>
<keyword evidence="7" id="KW-0328">Glycosyltransferase</keyword>
<evidence type="ECO:0000259" key="12">
    <source>
        <dbReference type="Pfam" id="PF00156"/>
    </source>
</evidence>
<dbReference type="GO" id="GO:0044205">
    <property type="term" value="P:'de novo' UMP biosynthetic process"/>
    <property type="evidence" value="ECO:0007669"/>
    <property type="project" value="UniProtKB-UniPathway"/>
</dbReference>
<feature type="region of interest" description="Disordered" evidence="11">
    <location>
        <begin position="1"/>
        <end position="28"/>
    </location>
</feature>
<dbReference type="EC" id="2.4.2.10" evidence="5"/>
<evidence type="ECO:0000256" key="2">
    <source>
        <dbReference type="ARBA" id="ARBA00004889"/>
    </source>
</evidence>
<accession>A0A8H6CKB0</accession>
<evidence type="ECO:0000256" key="10">
    <source>
        <dbReference type="ARBA" id="ARBA00049126"/>
    </source>
</evidence>
<dbReference type="NCBIfam" id="TIGR00336">
    <property type="entry name" value="pyrE"/>
    <property type="match status" value="1"/>
</dbReference>
<dbReference type="GO" id="GO:0006207">
    <property type="term" value="P:'de novo' pyrimidine nucleobase biosynthetic process"/>
    <property type="evidence" value="ECO:0007669"/>
    <property type="project" value="TreeGrafter"/>
</dbReference>
<dbReference type="EMBL" id="JACCJB010000008">
    <property type="protein sequence ID" value="KAF6224829.1"/>
    <property type="molecule type" value="Genomic_DNA"/>
</dbReference>
<keyword evidence="14" id="KW-1185">Reference proteome</keyword>
<evidence type="ECO:0000256" key="11">
    <source>
        <dbReference type="SAM" id="MobiDB-lite"/>
    </source>
</evidence>
<dbReference type="InterPro" id="IPR029057">
    <property type="entry name" value="PRTase-like"/>
</dbReference>
<evidence type="ECO:0000256" key="8">
    <source>
        <dbReference type="ARBA" id="ARBA00022679"/>
    </source>
</evidence>
<dbReference type="PANTHER" id="PTHR46683">
    <property type="entry name" value="OROTATE PHOSPHORIBOSYLTRANSFERASE 1-RELATED"/>
    <property type="match status" value="1"/>
</dbReference>
<dbReference type="Proteomes" id="UP000593566">
    <property type="component" value="Unassembled WGS sequence"/>
</dbReference>
<dbReference type="InterPro" id="IPR004467">
    <property type="entry name" value="Or_phspho_trans_dom"/>
</dbReference>
<feature type="domain" description="Phosphoribosyltransferase" evidence="12">
    <location>
        <begin position="99"/>
        <end position="205"/>
    </location>
</feature>
<organism evidence="13 14">
    <name type="scientific">Letharia lupina</name>
    <dbReference type="NCBI Taxonomy" id="560253"/>
    <lineage>
        <taxon>Eukaryota</taxon>
        <taxon>Fungi</taxon>
        <taxon>Dikarya</taxon>
        <taxon>Ascomycota</taxon>
        <taxon>Pezizomycotina</taxon>
        <taxon>Lecanoromycetes</taxon>
        <taxon>OSLEUM clade</taxon>
        <taxon>Lecanoromycetidae</taxon>
        <taxon>Lecanorales</taxon>
        <taxon>Lecanorineae</taxon>
        <taxon>Parmeliaceae</taxon>
        <taxon>Letharia</taxon>
    </lineage>
</organism>
<evidence type="ECO:0000256" key="7">
    <source>
        <dbReference type="ARBA" id="ARBA00022676"/>
    </source>
</evidence>
<dbReference type="GO" id="GO:0004588">
    <property type="term" value="F:orotate phosphoribosyltransferase activity"/>
    <property type="evidence" value="ECO:0007669"/>
    <property type="project" value="UniProtKB-EC"/>
</dbReference>
<dbReference type="InterPro" id="IPR023031">
    <property type="entry name" value="OPRT"/>
</dbReference>
<proteinExistence type="inferred from homology"/>
<dbReference type="CDD" id="cd06223">
    <property type="entry name" value="PRTases_typeI"/>
    <property type="match status" value="1"/>
</dbReference>
<evidence type="ECO:0000256" key="1">
    <source>
        <dbReference type="ARBA" id="ARBA00003769"/>
    </source>
</evidence>
<evidence type="ECO:0000256" key="3">
    <source>
        <dbReference type="ARBA" id="ARBA00006340"/>
    </source>
</evidence>
<dbReference type="RefSeq" id="XP_037153696.1">
    <property type="nucleotide sequence ID" value="XM_037300879.1"/>
</dbReference>
<sequence>MASSVSSTDPQSHRQAQEEDPDSLVPSTPPPLLPTYKSAFLQSCLSASVLTFGTYKLKSGRLSPYFFNAGLFHTGGLVHSISTAYAHALLTHVTQNPTFEFDILFGPAYKGIPLATATVDKLAQLDKGRFGHVSYSFNRKELKDHGEGGVIVGAPLRNKNVVIIDDVITAGTAMREAIEIIRAQGGTLVGVIVALDRKERMSDDSSGSAIGEVRRKFDVPVLSIIDLDDLIGVLGGLGDEEDMGRLRDYKGRYGASD</sequence>
<keyword evidence="9" id="KW-0665">Pyrimidine biosynthesis</keyword>
<comment type="function">
    <text evidence="1">Catalyzes the transfer of a ribosyl phosphate group from 5-phosphoribose 1-diphosphate to orotate, leading to the formation of orotidine monophosphate (OMP).</text>
</comment>
<name>A0A8H6CKB0_9LECA</name>
<dbReference type="SUPFAM" id="SSF53271">
    <property type="entry name" value="PRTase-like"/>
    <property type="match status" value="1"/>
</dbReference>
<dbReference type="FunFam" id="3.40.50.2020:FF:000008">
    <property type="entry name" value="Orotate phosphoribosyltransferase"/>
    <property type="match status" value="1"/>
</dbReference>
<evidence type="ECO:0000256" key="4">
    <source>
        <dbReference type="ARBA" id="ARBA00011738"/>
    </source>
</evidence>
<evidence type="ECO:0000313" key="14">
    <source>
        <dbReference type="Proteomes" id="UP000593566"/>
    </source>
</evidence>
<dbReference type="GeneID" id="59338415"/>
<feature type="compositionally biased region" description="Polar residues" evidence="11">
    <location>
        <begin position="1"/>
        <end position="10"/>
    </location>
</feature>
<dbReference type="Gene3D" id="3.40.50.2020">
    <property type="match status" value="1"/>
</dbReference>
<comment type="caution">
    <text evidence="13">The sequence shown here is derived from an EMBL/GenBank/DDBJ whole genome shotgun (WGS) entry which is preliminary data.</text>
</comment>
<dbReference type="PANTHER" id="PTHR46683:SF1">
    <property type="entry name" value="OROTATE PHOSPHORIBOSYLTRANSFERASE 1-RELATED"/>
    <property type="match status" value="1"/>
</dbReference>
<dbReference type="InterPro" id="IPR000836">
    <property type="entry name" value="PRTase_dom"/>
</dbReference>